<organism evidence="1 2">
    <name type="scientific">Nocardioides lianchengensis</name>
    <dbReference type="NCBI Taxonomy" id="1045774"/>
    <lineage>
        <taxon>Bacteria</taxon>
        <taxon>Bacillati</taxon>
        <taxon>Actinomycetota</taxon>
        <taxon>Actinomycetes</taxon>
        <taxon>Propionibacteriales</taxon>
        <taxon>Nocardioidaceae</taxon>
        <taxon>Nocardioides</taxon>
    </lineage>
</organism>
<dbReference type="RefSeq" id="WP_090850922.1">
    <property type="nucleotide sequence ID" value="NZ_FMZM01000002.1"/>
</dbReference>
<dbReference type="STRING" id="1045774.SAMN05421872_10222"/>
<keyword evidence="2" id="KW-1185">Reference proteome</keyword>
<evidence type="ECO:0000313" key="2">
    <source>
        <dbReference type="Proteomes" id="UP000199034"/>
    </source>
</evidence>
<name>A0A1G6KW40_9ACTN</name>
<accession>A0A1G6KW40</accession>
<evidence type="ECO:0000313" key="1">
    <source>
        <dbReference type="EMBL" id="SDC35167.1"/>
    </source>
</evidence>
<reference evidence="1 2" key="1">
    <citation type="submission" date="2016-10" db="EMBL/GenBank/DDBJ databases">
        <authorList>
            <person name="de Groot N.N."/>
        </authorList>
    </citation>
    <scope>NUCLEOTIDE SEQUENCE [LARGE SCALE GENOMIC DNA]</scope>
    <source>
        <strain evidence="1 2">CGMCC 4.6858</strain>
    </source>
</reference>
<sequence length="234" mass="24895">MSDDLQDLRTVLRSVDAELDHARVLRTVHASRRTTRWVPLAAAAAVACVLLASVGTLAWVTSRDEPVPAVQPATTAPLPDPQTLAERVRVAISAGTACTRIEQHGRVVMEQLRRVGADGPTVLLASPGSDRWPLCAPDRAPTPRALDDVPSGSATRAPSPDLKVATTRDLLGPLAERAPAVSVARDVAGDLVLRVRTARLRYDYRLDAADRPVAVRVRPLDAAGPVLDATVGWG</sequence>
<dbReference type="Proteomes" id="UP000199034">
    <property type="component" value="Unassembled WGS sequence"/>
</dbReference>
<gene>
    <name evidence="1" type="ORF">SAMN05421872_10222</name>
</gene>
<dbReference type="AlphaFoldDB" id="A0A1G6KW40"/>
<proteinExistence type="predicted"/>
<dbReference type="EMBL" id="FMZM01000002">
    <property type="protein sequence ID" value="SDC35167.1"/>
    <property type="molecule type" value="Genomic_DNA"/>
</dbReference>
<protein>
    <submittedName>
        <fullName evidence="1">Uncharacterized protein</fullName>
    </submittedName>
</protein>